<protein>
    <submittedName>
        <fullName evidence="2">Uncharacterized protein</fullName>
    </submittedName>
</protein>
<dbReference type="EMBL" id="JAPNUD010000026">
    <property type="protein sequence ID" value="MDA0641585.1"/>
    <property type="molecule type" value="Genomic_DNA"/>
</dbReference>
<dbReference type="RefSeq" id="WP_271276409.1">
    <property type="nucleotide sequence ID" value="NZ_BAABFD010000010.1"/>
</dbReference>
<gene>
    <name evidence="2" type="ORF">OUY24_13230</name>
</gene>
<sequence>MVATNSPRLPAGSLLLDPGPDRHPLPGLPWSIVTSARDRAISPR</sequence>
<dbReference type="Proteomes" id="UP001212498">
    <property type="component" value="Unassembled WGS sequence"/>
</dbReference>
<organism evidence="2 3">
    <name type="scientific">Nonomuraea ferruginea</name>
    <dbReference type="NCBI Taxonomy" id="46174"/>
    <lineage>
        <taxon>Bacteria</taxon>
        <taxon>Bacillati</taxon>
        <taxon>Actinomycetota</taxon>
        <taxon>Actinomycetes</taxon>
        <taxon>Streptosporangiales</taxon>
        <taxon>Streptosporangiaceae</taxon>
        <taxon>Nonomuraea</taxon>
    </lineage>
</organism>
<feature type="region of interest" description="Disordered" evidence="1">
    <location>
        <begin position="1"/>
        <end position="27"/>
    </location>
</feature>
<evidence type="ECO:0000313" key="2">
    <source>
        <dbReference type="EMBL" id="MDA0641585.1"/>
    </source>
</evidence>
<evidence type="ECO:0000256" key="1">
    <source>
        <dbReference type="SAM" id="MobiDB-lite"/>
    </source>
</evidence>
<evidence type="ECO:0000313" key="3">
    <source>
        <dbReference type="Proteomes" id="UP001212498"/>
    </source>
</evidence>
<comment type="caution">
    <text evidence="2">The sequence shown here is derived from an EMBL/GenBank/DDBJ whole genome shotgun (WGS) entry which is preliminary data.</text>
</comment>
<name>A0ABT4SXH2_9ACTN</name>
<reference evidence="2 3" key="1">
    <citation type="submission" date="2022-11" db="EMBL/GenBank/DDBJ databases">
        <title>Nonomuraea corallina sp. nov., a new species of the genus Nonomuraea isolated from sea side sediment in Thai sea.</title>
        <authorList>
            <person name="Ngamcharungchit C."/>
            <person name="Matsumoto A."/>
            <person name="Suriyachadkun C."/>
            <person name="Panbangred W."/>
            <person name="Inahashi Y."/>
            <person name="Intra B."/>
        </authorList>
    </citation>
    <scope>NUCLEOTIDE SEQUENCE [LARGE SCALE GENOMIC DNA]</scope>
    <source>
        <strain evidence="2 3">DSM 43553</strain>
    </source>
</reference>
<proteinExistence type="predicted"/>
<accession>A0ABT4SXH2</accession>
<keyword evidence="3" id="KW-1185">Reference proteome</keyword>